<keyword evidence="1" id="KW-0732">Signal</keyword>
<protein>
    <submittedName>
        <fullName evidence="3">Zn-dependent exopeptidase M28</fullName>
    </submittedName>
</protein>
<dbReference type="SUPFAM" id="SSF53187">
    <property type="entry name" value="Zn-dependent exopeptidases"/>
    <property type="match status" value="1"/>
</dbReference>
<dbReference type="AlphaFoldDB" id="A0A3Q9QW34"/>
<feature type="chain" id="PRO_5039387375" evidence="1">
    <location>
        <begin position="23"/>
        <end position="324"/>
    </location>
</feature>
<dbReference type="GO" id="GO:0006508">
    <property type="term" value="P:proteolysis"/>
    <property type="evidence" value="ECO:0007669"/>
    <property type="project" value="InterPro"/>
</dbReference>
<dbReference type="STRING" id="1193713.GCA_001636315_04712"/>
<evidence type="ECO:0000313" key="4">
    <source>
        <dbReference type="Proteomes" id="UP000282892"/>
    </source>
</evidence>
<dbReference type="EMBL" id="CP022572">
    <property type="protein sequence ID" value="AZU61843.1"/>
    <property type="molecule type" value="Genomic_DNA"/>
</dbReference>
<dbReference type="RefSeq" id="WP_066397457.1">
    <property type="nucleotide sequence ID" value="NZ_CP022572.1"/>
</dbReference>
<dbReference type="Pfam" id="PF04389">
    <property type="entry name" value="Peptidase_M28"/>
    <property type="match status" value="1"/>
</dbReference>
<proteinExistence type="predicted"/>
<evidence type="ECO:0000259" key="2">
    <source>
        <dbReference type="Pfam" id="PF04389"/>
    </source>
</evidence>
<dbReference type="Proteomes" id="UP000282892">
    <property type="component" value="Chromosome"/>
</dbReference>
<keyword evidence="4" id="KW-1185">Reference proteome</keyword>
<dbReference type="InterPro" id="IPR045175">
    <property type="entry name" value="M28_fam"/>
</dbReference>
<dbReference type="PANTHER" id="PTHR12147">
    <property type="entry name" value="METALLOPEPTIDASE M28 FAMILY MEMBER"/>
    <property type="match status" value="1"/>
</dbReference>
<evidence type="ECO:0000256" key="1">
    <source>
        <dbReference type="SAM" id="SignalP"/>
    </source>
</evidence>
<reference evidence="3 4" key="1">
    <citation type="submission" date="2017-07" db="EMBL/GenBank/DDBJ databases">
        <title>The complete genome sequence of Bacillus mesonae strain H20-5, an efficient strain improving plant abiotic stress resistance.</title>
        <authorList>
            <person name="Kim S.Y."/>
            <person name="Song H."/>
            <person name="Sang M.K."/>
            <person name="Weon H.-Y."/>
            <person name="Song J."/>
        </authorList>
    </citation>
    <scope>NUCLEOTIDE SEQUENCE [LARGE SCALE GENOMIC DNA]</scope>
    <source>
        <strain evidence="3 4">H20-5</strain>
    </source>
</reference>
<name>A0A3Q9QW34_9BACI</name>
<accession>A0A3Q9QW34</accession>
<dbReference type="GO" id="GO:0008235">
    <property type="term" value="F:metalloexopeptidase activity"/>
    <property type="evidence" value="ECO:0007669"/>
    <property type="project" value="InterPro"/>
</dbReference>
<dbReference type="PANTHER" id="PTHR12147:SF26">
    <property type="entry name" value="PEPTIDASE M28 DOMAIN-CONTAINING PROTEIN"/>
    <property type="match status" value="1"/>
</dbReference>
<sequence>MRLKLIGNIAMASALLIGGVFTVSNEKVNAEKPTAGTEAYQHVYNLTESIGPRVAGSENESKAGDYIYRELEKLGYQPTKQSFSYTRNRVTVNSANIIGTKLSHSNKYKSDKQIIVGAHYDSVSVGKGADDNASSVGVILETAKALQKKELHYDIKFVFFGAEEQGLRGSNYYVSQMTQEEKNNTIAMINLDSLLAGDNIYVYGSPGEDGWIRDLALNIANKKKIPLQTNPGINPDYPEGTTGDWSDHAPFQKAGIPIGYLEATNWEIGDLDGYTQTVKHGGIWHTKNDNLEFLEEQFPGRVQEHLHDFTVVLTDLLQDIKKVK</sequence>
<dbReference type="KEGG" id="nmk:CHR53_11435"/>
<dbReference type="Gene3D" id="3.40.630.10">
    <property type="entry name" value="Zn peptidases"/>
    <property type="match status" value="1"/>
</dbReference>
<feature type="signal peptide" evidence="1">
    <location>
        <begin position="1"/>
        <end position="22"/>
    </location>
</feature>
<gene>
    <name evidence="3" type="ORF">CHR53_11435</name>
</gene>
<organism evidence="3 4">
    <name type="scientific">Neobacillus mesonae</name>
    <dbReference type="NCBI Taxonomy" id="1193713"/>
    <lineage>
        <taxon>Bacteria</taxon>
        <taxon>Bacillati</taxon>
        <taxon>Bacillota</taxon>
        <taxon>Bacilli</taxon>
        <taxon>Bacillales</taxon>
        <taxon>Bacillaceae</taxon>
        <taxon>Neobacillus</taxon>
    </lineage>
</organism>
<dbReference type="InterPro" id="IPR007484">
    <property type="entry name" value="Peptidase_M28"/>
</dbReference>
<feature type="domain" description="Peptidase M28" evidence="2">
    <location>
        <begin position="102"/>
        <end position="308"/>
    </location>
</feature>
<dbReference type="OrthoDB" id="9762302at2"/>
<evidence type="ECO:0000313" key="3">
    <source>
        <dbReference type="EMBL" id="AZU61843.1"/>
    </source>
</evidence>